<dbReference type="AlphaFoldDB" id="A0A9W9VUV5"/>
<dbReference type="Proteomes" id="UP001147782">
    <property type="component" value="Unassembled WGS sequence"/>
</dbReference>
<name>A0A9W9VUV5_9EURO</name>
<dbReference type="OrthoDB" id="4506844at2759"/>
<feature type="region of interest" description="Disordered" evidence="1">
    <location>
        <begin position="63"/>
        <end position="82"/>
    </location>
</feature>
<dbReference type="RefSeq" id="XP_056560515.1">
    <property type="nucleotide sequence ID" value="XM_056693786.1"/>
</dbReference>
<organism evidence="2 3">
    <name type="scientific">Penicillium cataractarum</name>
    <dbReference type="NCBI Taxonomy" id="2100454"/>
    <lineage>
        <taxon>Eukaryota</taxon>
        <taxon>Fungi</taxon>
        <taxon>Dikarya</taxon>
        <taxon>Ascomycota</taxon>
        <taxon>Pezizomycotina</taxon>
        <taxon>Eurotiomycetes</taxon>
        <taxon>Eurotiomycetidae</taxon>
        <taxon>Eurotiales</taxon>
        <taxon>Aspergillaceae</taxon>
        <taxon>Penicillium</taxon>
    </lineage>
</organism>
<accession>A0A9W9VUV5</accession>
<evidence type="ECO:0000256" key="1">
    <source>
        <dbReference type="SAM" id="MobiDB-lite"/>
    </source>
</evidence>
<reference evidence="2" key="2">
    <citation type="journal article" date="2023" name="IMA Fungus">
        <title>Comparative genomic study of the Penicillium genus elucidates a diverse pangenome and 15 lateral gene transfer events.</title>
        <authorList>
            <person name="Petersen C."/>
            <person name="Sorensen T."/>
            <person name="Nielsen M.R."/>
            <person name="Sondergaard T.E."/>
            <person name="Sorensen J.L."/>
            <person name="Fitzpatrick D.A."/>
            <person name="Frisvad J.C."/>
            <person name="Nielsen K.L."/>
        </authorList>
    </citation>
    <scope>NUCLEOTIDE SEQUENCE</scope>
    <source>
        <strain evidence="2">IBT 29864</strain>
    </source>
</reference>
<evidence type="ECO:0000313" key="3">
    <source>
        <dbReference type="Proteomes" id="UP001147782"/>
    </source>
</evidence>
<evidence type="ECO:0000313" key="2">
    <source>
        <dbReference type="EMBL" id="KAJ5389787.1"/>
    </source>
</evidence>
<protein>
    <submittedName>
        <fullName evidence="2">Uncharacterized protein</fullName>
    </submittedName>
</protein>
<dbReference type="EMBL" id="JAPZBS010000001">
    <property type="protein sequence ID" value="KAJ5389787.1"/>
    <property type="molecule type" value="Genomic_DNA"/>
</dbReference>
<gene>
    <name evidence="2" type="ORF">N7496_000855</name>
</gene>
<reference evidence="2" key="1">
    <citation type="submission" date="2022-11" db="EMBL/GenBank/DDBJ databases">
        <authorList>
            <person name="Petersen C."/>
        </authorList>
    </citation>
    <scope>NUCLEOTIDE SEQUENCE</scope>
    <source>
        <strain evidence="2">IBT 29864</strain>
    </source>
</reference>
<sequence>MSPHTITMGLTESKLVIDVLSEAYNEAKRSGNSNVEVKLSNAKFIKSVQQLWAYIATESTDGTQGVEDQLPENDRAGESSKTARLTQSKYVVLPGIMKKVSRWKEIPLSFFDEEESHLSLAEYPLAKTYEYLRKLVKRSALDKIRKRLLRILFNRLRERLGVNRLLPRHVENIVQIISRSGVVKDCDRRTIKKWVDEGSRIDALCRDIGSITGTGYAHLRNLFYLNDISDTRMIRMHTDGKDRTKEIQQIKLNLVYNNNEALQLEELANLLMEEIWKPMEDLIPQLRSEVQQTQQIPILQVRGAYSLAQDTQIPTSFRDIQEYSLEDSDASVSSTQGAHQITCHGTSNYGDFHSGTRQSGCGDRLILDQDGNNIITGTSGFIAGFFDSLDVADVADTDCEGSLVPSIADAGLIPPLSYPGATSSELDTYWCTNMAMDDI</sequence>
<comment type="caution">
    <text evidence="2">The sequence shown here is derived from an EMBL/GenBank/DDBJ whole genome shotgun (WGS) entry which is preliminary data.</text>
</comment>
<keyword evidence="3" id="KW-1185">Reference proteome</keyword>
<dbReference type="GeneID" id="81432963"/>
<proteinExistence type="predicted"/>